<evidence type="ECO:0000256" key="1">
    <source>
        <dbReference type="ARBA" id="ARBA00010122"/>
    </source>
</evidence>
<dbReference type="PROSITE" id="PS00324">
    <property type="entry name" value="ASPARTOKINASE"/>
    <property type="match status" value="1"/>
</dbReference>
<evidence type="ECO:0000256" key="7">
    <source>
        <dbReference type="ARBA" id="ARBA00022840"/>
    </source>
</evidence>
<feature type="compositionally biased region" description="Basic and acidic residues" evidence="9">
    <location>
        <begin position="19"/>
        <end position="35"/>
    </location>
</feature>
<dbReference type="GO" id="GO:0009570">
    <property type="term" value="C:chloroplast stroma"/>
    <property type="evidence" value="ECO:0007669"/>
    <property type="project" value="TreeGrafter"/>
</dbReference>
<evidence type="ECO:0000256" key="9">
    <source>
        <dbReference type="SAM" id="MobiDB-lite"/>
    </source>
</evidence>
<keyword evidence="5" id="KW-0547">Nucleotide-binding</keyword>
<dbReference type="GO" id="GO:0004072">
    <property type="term" value="F:aspartate kinase activity"/>
    <property type="evidence" value="ECO:0007669"/>
    <property type="project" value="UniProtKB-EC"/>
</dbReference>
<dbReference type="InterPro" id="IPR054352">
    <property type="entry name" value="ACT_Aspartokinase"/>
</dbReference>
<dbReference type="EC" id="2.7.2.4" evidence="2"/>
<evidence type="ECO:0000256" key="5">
    <source>
        <dbReference type="ARBA" id="ARBA00022741"/>
    </source>
</evidence>
<dbReference type="GO" id="GO:0009090">
    <property type="term" value="P:homoserine biosynthetic process"/>
    <property type="evidence" value="ECO:0007669"/>
    <property type="project" value="TreeGrafter"/>
</dbReference>
<dbReference type="InterPro" id="IPR002912">
    <property type="entry name" value="ACT_dom"/>
</dbReference>
<evidence type="ECO:0000256" key="2">
    <source>
        <dbReference type="ARBA" id="ARBA00013059"/>
    </source>
</evidence>
<dbReference type="EMBL" id="CAJHUC010000958">
    <property type="protein sequence ID" value="CAD7699140.1"/>
    <property type="molecule type" value="Genomic_DNA"/>
</dbReference>
<keyword evidence="12" id="KW-1185">Reference proteome</keyword>
<dbReference type="Proteomes" id="UP000708148">
    <property type="component" value="Unassembled WGS sequence"/>
</dbReference>
<accession>A0A8S1IWF5</accession>
<gene>
    <name evidence="11" type="ORF">OSTQU699_LOCUS4499</name>
</gene>
<dbReference type="GO" id="GO:0005524">
    <property type="term" value="F:ATP binding"/>
    <property type="evidence" value="ECO:0007669"/>
    <property type="project" value="UniProtKB-KW"/>
</dbReference>
<dbReference type="InterPro" id="IPR001341">
    <property type="entry name" value="Asp_kinase"/>
</dbReference>
<dbReference type="GO" id="GO:0005829">
    <property type="term" value="C:cytosol"/>
    <property type="evidence" value="ECO:0007669"/>
    <property type="project" value="TreeGrafter"/>
</dbReference>
<dbReference type="Gene3D" id="3.30.70.260">
    <property type="match status" value="2"/>
</dbReference>
<dbReference type="NCBIfam" id="TIGR00657">
    <property type="entry name" value="asp_kinases"/>
    <property type="match status" value="1"/>
</dbReference>
<dbReference type="OrthoDB" id="4323675at2759"/>
<keyword evidence="3" id="KW-0808">Transferase</keyword>
<dbReference type="GO" id="GO:0009088">
    <property type="term" value="P:threonine biosynthetic process"/>
    <property type="evidence" value="ECO:0007669"/>
    <property type="project" value="UniProtKB-KW"/>
</dbReference>
<keyword evidence="4" id="KW-0791">Threonine biosynthesis</keyword>
<evidence type="ECO:0000259" key="10">
    <source>
        <dbReference type="PROSITE" id="PS51671"/>
    </source>
</evidence>
<dbReference type="InterPro" id="IPR045865">
    <property type="entry name" value="ACT-like_dom_sf"/>
</dbReference>
<comment type="pathway">
    <text evidence="8">Amino-acid biosynthesis; L-lysine biosynthesis via DAP pathway; (S)-tetrahydrodipicolinate from L-aspartate: step 1/4.</text>
</comment>
<dbReference type="FunFam" id="1.20.120.1320:FF:000001">
    <property type="entry name" value="Aspartokinase"/>
    <property type="match status" value="1"/>
</dbReference>
<evidence type="ECO:0000313" key="12">
    <source>
        <dbReference type="Proteomes" id="UP000708148"/>
    </source>
</evidence>
<dbReference type="SUPFAM" id="SSF53633">
    <property type="entry name" value="Carbamate kinase-like"/>
    <property type="match status" value="1"/>
</dbReference>
<sequence length="566" mass="60550">MESTGCPIGVGAGLVLHAPRADFRDPPPKPSERDLPTNQSARAKMADALPLRPGASAGPAPGRARRGRPLSSRPPRRGPRVAAAAASDVQRARRAPGQHLKQISTVYKFGGSSVATADHMVEVADIVCSFPDELPCVVLSAMGKTTNQLLAAADMALSVEPEAVESIPPVRDIEALHAAAVADLGVDQATRDQVGRLLAELKMLLRGISIVQECTPRARDSVISFGERLSTRIFAALLAREGVPARQYDAWDLGFVSTDEFTNADVIFDATLPAIRRTLSERDAPGEVPVVTGFLAHGANTGAITTLGRGGSDLTATTIGAALGVDEVQVWKDVDGVLTTDPRVVPGAYTVPLLTFDEATELAYYGAQVLHPQAMRPARLADGELGVRVKNSYNRYATGTLIKPWRDMSLALLTSIVLKRDVTLVDIASTRMVGQHGFLARVFEMFGRAGISVDVVATSEVSVSTTLDVNRLWTHKVVDSELQQFAAGFEGWADVTFRRGSAIVSLICNVERSSEILERVFRTLGAEGINVQMISQGASKTNISFLINDSEAERAARALHQAFFGQ</sequence>
<comment type="pathway">
    <text evidence="8">Amino-acid biosynthesis; L-threonine biosynthesis; L-threonine from L-aspartate: step 1/5.</text>
</comment>
<name>A0A8S1IWF5_9CHLO</name>
<feature type="domain" description="ACT" evidence="10">
    <location>
        <begin position="505"/>
        <end position="566"/>
    </location>
</feature>
<feature type="compositionally biased region" description="Low complexity" evidence="9">
    <location>
        <begin position="48"/>
        <end position="62"/>
    </location>
</feature>
<evidence type="ECO:0000256" key="6">
    <source>
        <dbReference type="ARBA" id="ARBA00022777"/>
    </source>
</evidence>
<evidence type="ECO:0000256" key="4">
    <source>
        <dbReference type="ARBA" id="ARBA00022697"/>
    </source>
</evidence>
<evidence type="ECO:0000256" key="8">
    <source>
        <dbReference type="RuleBase" id="RU004249"/>
    </source>
</evidence>
<dbReference type="GO" id="GO:0009089">
    <property type="term" value="P:lysine biosynthetic process via diaminopimelate"/>
    <property type="evidence" value="ECO:0007669"/>
    <property type="project" value="TreeGrafter"/>
</dbReference>
<dbReference type="AlphaFoldDB" id="A0A8S1IWF5"/>
<keyword evidence="7" id="KW-0067">ATP-binding</keyword>
<keyword evidence="8" id="KW-0028">Amino-acid biosynthesis</keyword>
<organism evidence="11 12">
    <name type="scientific">Ostreobium quekettii</name>
    <dbReference type="NCBI Taxonomy" id="121088"/>
    <lineage>
        <taxon>Eukaryota</taxon>
        <taxon>Viridiplantae</taxon>
        <taxon>Chlorophyta</taxon>
        <taxon>core chlorophytes</taxon>
        <taxon>Ulvophyceae</taxon>
        <taxon>TCBD clade</taxon>
        <taxon>Bryopsidales</taxon>
        <taxon>Ostreobineae</taxon>
        <taxon>Ostreobiaceae</taxon>
        <taxon>Ostreobium</taxon>
    </lineage>
</organism>
<dbReference type="InterPro" id="IPR036393">
    <property type="entry name" value="AceGlu_kinase-like_sf"/>
</dbReference>
<feature type="region of interest" description="Disordered" evidence="9">
    <location>
        <begin position="1"/>
        <end position="96"/>
    </location>
</feature>
<dbReference type="Pfam" id="PF00696">
    <property type="entry name" value="AA_kinase"/>
    <property type="match status" value="1"/>
</dbReference>
<feature type="compositionally biased region" description="Basic residues" evidence="9">
    <location>
        <begin position="63"/>
        <end position="79"/>
    </location>
</feature>
<proteinExistence type="inferred from homology"/>
<dbReference type="InterPro" id="IPR001048">
    <property type="entry name" value="Asp/Glu/Uridylate_kinase"/>
</dbReference>
<dbReference type="InterPro" id="IPR018042">
    <property type="entry name" value="Aspartate_kinase_CS"/>
</dbReference>
<evidence type="ECO:0000313" key="11">
    <source>
        <dbReference type="EMBL" id="CAD7699140.1"/>
    </source>
</evidence>
<dbReference type="InterPro" id="IPR042199">
    <property type="entry name" value="AsparK_Bifunc_asparK/hSer_DH"/>
</dbReference>
<dbReference type="Pfam" id="PF22468">
    <property type="entry name" value="ACT_9"/>
    <property type="match status" value="1"/>
</dbReference>
<comment type="similarity">
    <text evidence="1">Belongs to the aspartokinase family.</text>
</comment>
<protein>
    <recommendedName>
        <fullName evidence="2">aspartate kinase</fullName>
        <ecNumber evidence="2">2.7.2.4</ecNumber>
    </recommendedName>
</protein>
<dbReference type="Gene3D" id="1.20.120.1320">
    <property type="entry name" value="Aspartokinase, catalytic domain"/>
    <property type="match status" value="1"/>
</dbReference>
<comment type="caution">
    <text evidence="11">The sequence shown here is derived from an EMBL/GenBank/DDBJ whole genome shotgun (WGS) entry which is preliminary data.</text>
</comment>
<comment type="pathway">
    <text evidence="8">Amino-acid biosynthesis; L-methionine biosynthesis via de novo pathway; L-homoserine from L-aspartate: step 1/3.</text>
</comment>
<dbReference type="PANTHER" id="PTHR21499">
    <property type="entry name" value="ASPARTATE KINASE"/>
    <property type="match status" value="1"/>
</dbReference>
<dbReference type="SUPFAM" id="SSF55021">
    <property type="entry name" value="ACT-like"/>
    <property type="match status" value="2"/>
</dbReference>
<dbReference type="PANTHER" id="PTHR21499:SF59">
    <property type="entry name" value="ASPARTOKINASE"/>
    <property type="match status" value="1"/>
</dbReference>
<keyword evidence="6" id="KW-0418">Kinase</keyword>
<evidence type="ECO:0000256" key="3">
    <source>
        <dbReference type="ARBA" id="ARBA00022679"/>
    </source>
</evidence>
<dbReference type="PROSITE" id="PS51671">
    <property type="entry name" value="ACT"/>
    <property type="match status" value="1"/>
</dbReference>
<reference evidence="11" key="1">
    <citation type="submission" date="2020-12" db="EMBL/GenBank/DDBJ databases">
        <authorList>
            <person name="Iha C."/>
        </authorList>
    </citation>
    <scope>NUCLEOTIDE SEQUENCE</scope>
</reference>
<dbReference type="Gene3D" id="3.40.1160.10">
    <property type="entry name" value="Acetylglutamate kinase-like"/>
    <property type="match status" value="1"/>
</dbReference>
<feature type="compositionally biased region" description="Low complexity" evidence="9">
    <location>
        <begin position="80"/>
        <end position="89"/>
    </location>
</feature>